<evidence type="ECO:0000313" key="1">
    <source>
        <dbReference type="EMBL" id="KAF2868122.1"/>
    </source>
</evidence>
<protein>
    <submittedName>
        <fullName evidence="1">Uncharacterized protein</fullName>
    </submittedName>
</protein>
<name>A0A7C8MAE8_9PLEO</name>
<dbReference type="AlphaFoldDB" id="A0A7C8MAE8"/>
<comment type="caution">
    <text evidence="1">The sequence shown here is derived from an EMBL/GenBank/DDBJ whole genome shotgun (WGS) entry which is preliminary data.</text>
</comment>
<organism evidence="1 2">
    <name type="scientific">Massariosphaeria phaeospora</name>
    <dbReference type="NCBI Taxonomy" id="100035"/>
    <lineage>
        <taxon>Eukaryota</taxon>
        <taxon>Fungi</taxon>
        <taxon>Dikarya</taxon>
        <taxon>Ascomycota</taxon>
        <taxon>Pezizomycotina</taxon>
        <taxon>Dothideomycetes</taxon>
        <taxon>Pleosporomycetidae</taxon>
        <taxon>Pleosporales</taxon>
        <taxon>Pleosporales incertae sedis</taxon>
        <taxon>Massariosphaeria</taxon>
    </lineage>
</organism>
<dbReference type="EMBL" id="JAADJZ010000020">
    <property type="protein sequence ID" value="KAF2868122.1"/>
    <property type="molecule type" value="Genomic_DNA"/>
</dbReference>
<reference evidence="1 2" key="1">
    <citation type="submission" date="2020-01" db="EMBL/GenBank/DDBJ databases">
        <authorList>
            <consortium name="DOE Joint Genome Institute"/>
            <person name="Haridas S."/>
            <person name="Albert R."/>
            <person name="Binder M."/>
            <person name="Bloem J."/>
            <person name="Labutti K."/>
            <person name="Salamov A."/>
            <person name="Andreopoulos B."/>
            <person name="Baker S.E."/>
            <person name="Barry K."/>
            <person name="Bills G."/>
            <person name="Bluhm B.H."/>
            <person name="Cannon C."/>
            <person name="Castanera R."/>
            <person name="Culley D.E."/>
            <person name="Daum C."/>
            <person name="Ezra D."/>
            <person name="Gonzalez J.B."/>
            <person name="Henrissat B."/>
            <person name="Kuo A."/>
            <person name="Liang C."/>
            <person name="Lipzen A."/>
            <person name="Lutzoni F."/>
            <person name="Magnuson J."/>
            <person name="Mondo S."/>
            <person name="Nolan M."/>
            <person name="Ohm R."/>
            <person name="Pangilinan J."/>
            <person name="Park H.-J.H."/>
            <person name="Ramirez L."/>
            <person name="Alfaro M."/>
            <person name="Sun H."/>
            <person name="Tritt A."/>
            <person name="Yoshinaga Y."/>
            <person name="Zwiers L.-H.L."/>
            <person name="Turgeon B.G."/>
            <person name="Goodwin S.B."/>
            <person name="Spatafora J.W."/>
            <person name="Crous P.W."/>
            <person name="Grigoriev I.V."/>
        </authorList>
    </citation>
    <scope>NUCLEOTIDE SEQUENCE [LARGE SCALE GENOMIC DNA]</scope>
    <source>
        <strain evidence="1 2">CBS 611.86</strain>
    </source>
</reference>
<gene>
    <name evidence="1" type="ORF">BDV95DRAFT_597447</name>
</gene>
<sequence>MSSSRTNTLHSCAAILEFYSGWCSTSEHTEHITSQTMVIPFLHENVCLLRKGLAEQATPIHPDSLETREALRILAKLGPGNAAVVDGKVMYTFVVLDSEGEFAEDVFAGFGKFDVCEGVKFVCAVEALERFASDQHCSQHLGHLVYSPTIENPPPYTCYNPGQLNAPGLNYQQLS</sequence>
<dbReference type="Proteomes" id="UP000481861">
    <property type="component" value="Unassembled WGS sequence"/>
</dbReference>
<keyword evidence="2" id="KW-1185">Reference proteome</keyword>
<evidence type="ECO:0000313" key="2">
    <source>
        <dbReference type="Proteomes" id="UP000481861"/>
    </source>
</evidence>
<accession>A0A7C8MAE8</accession>
<proteinExistence type="predicted"/>